<feature type="transmembrane region" description="Helical" evidence="2">
    <location>
        <begin position="207"/>
        <end position="234"/>
    </location>
</feature>
<name>A0A183U2R0_TOXCA</name>
<feature type="transmembrane region" description="Helical" evidence="2">
    <location>
        <begin position="38"/>
        <end position="59"/>
    </location>
</feature>
<evidence type="ECO:0000313" key="4">
    <source>
        <dbReference type="WBParaSite" id="TCNE_0000278001-mRNA-1"/>
    </source>
</evidence>
<evidence type="ECO:0000256" key="2">
    <source>
        <dbReference type="SAM" id="Phobius"/>
    </source>
</evidence>
<sequence>LDERPLGSSLAETERSTRHGSHDLLNSRVHSDRRTRKQFTFCLFACFLQLSIALGLLAFGGFRFRRIFEVPCYFYREDKGDGKREWGEGENKFSLTFQRSSRFADFDNPQGKEVSNESASLASILSGSSWFVPSLLHIIAAITASWPILPNFSSTLQTLYIIFSSFAIIFWFNGIFTTAFELNVYYVQINEYQNTIQWMCYLCSFTFRTLVVLFILASINVLIVPTLGIVYAAFEHTSSAPQKRSLFHSIATLFSILFSATPLFLAVPCLFFTAQNLRQW</sequence>
<keyword evidence="2" id="KW-0812">Transmembrane</keyword>
<protein>
    <submittedName>
        <fullName evidence="4">Transmembrane protein</fullName>
    </submittedName>
</protein>
<keyword evidence="2" id="KW-0472">Membrane</keyword>
<proteinExistence type="predicted"/>
<dbReference type="WBParaSite" id="TCNE_0000278001-mRNA-1">
    <property type="protein sequence ID" value="TCNE_0000278001-mRNA-1"/>
    <property type="gene ID" value="TCNE_0000278001"/>
</dbReference>
<feature type="transmembrane region" description="Helical" evidence="2">
    <location>
        <begin position="246"/>
        <end position="274"/>
    </location>
</feature>
<dbReference type="Proteomes" id="UP000050794">
    <property type="component" value="Unassembled WGS sequence"/>
</dbReference>
<evidence type="ECO:0000313" key="3">
    <source>
        <dbReference type="Proteomes" id="UP000050794"/>
    </source>
</evidence>
<accession>A0A183U2R0</accession>
<keyword evidence="2" id="KW-1133">Transmembrane helix</keyword>
<feature type="region of interest" description="Disordered" evidence="1">
    <location>
        <begin position="1"/>
        <end position="21"/>
    </location>
</feature>
<feature type="transmembrane region" description="Helical" evidence="2">
    <location>
        <begin position="130"/>
        <end position="149"/>
    </location>
</feature>
<feature type="transmembrane region" description="Helical" evidence="2">
    <location>
        <begin position="161"/>
        <end position="186"/>
    </location>
</feature>
<feature type="compositionally biased region" description="Basic and acidic residues" evidence="1">
    <location>
        <begin position="12"/>
        <end position="21"/>
    </location>
</feature>
<reference evidence="4" key="1">
    <citation type="submission" date="2016-06" db="UniProtKB">
        <authorList>
            <consortium name="WormBaseParasite"/>
        </authorList>
    </citation>
    <scope>IDENTIFICATION</scope>
</reference>
<organism evidence="3 4">
    <name type="scientific">Toxocara canis</name>
    <name type="common">Canine roundworm</name>
    <dbReference type="NCBI Taxonomy" id="6265"/>
    <lineage>
        <taxon>Eukaryota</taxon>
        <taxon>Metazoa</taxon>
        <taxon>Ecdysozoa</taxon>
        <taxon>Nematoda</taxon>
        <taxon>Chromadorea</taxon>
        <taxon>Rhabditida</taxon>
        <taxon>Spirurina</taxon>
        <taxon>Ascaridomorpha</taxon>
        <taxon>Ascaridoidea</taxon>
        <taxon>Toxocaridae</taxon>
        <taxon>Toxocara</taxon>
    </lineage>
</organism>
<evidence type="ECO:0000256" key="1">
    <source>
        <dbReference type="SAM" id="MobiDB-lite"/>
    </source>
</evidence>
<keyword evidence="3" id="KW-1185">Reference proteome</keyword>
<dbReference type="AlphaFoldDB" id="A0A183U2R0"/>